<dbReference type="PANTHER" id="PTHR42885">
    <property type="entry name" value="HISTIDINOL-PHOSPHATE AMINOTRANSFERASE-RELATED"/>
    <property type="match status" value="1"/>
</dbReference>
<evidence type="ECO:0000313" key="11">
    <source>
        <dbReference type="Proteomes" id="UP001642484"/>
    </source>
</evidence>
<dbReference type="PANTHER" id="PTHR42885:SF2">
    <property type="entry name" value="HISTIDINOL-PHOSPHATE AMINOTRANSFERASE"/>
    <property type="match status" value="1"/>
</dbReference>
<dbReference type="InterPro" id="IPR004838">
    <property type="entry name" value="NHTrfase_class1_PyrdxlP-BS"/>
</dbReference>
<proteinExistence type="inferred from homology"/>
<evidence type="ECO:0000256" key="3">
    <source>
        <dbReference type="ARBA" id="ARBA00007441"/>
    </source>
</evidence>
<evidence type="ECO:0000256" key="6">
    <source>
        <dbReference type="ARBA" id="ARBA00022679"/>
    </source>
</evidence>
<keyword evidence="6" id="KW-0808">Transferase</keyword>
<keyword evidence="7" id="KW-0663">Pyridoxal phosphate</keyword>
<dbReference type="Pfam" id="PF00155">
    <property type="entry name" value="Aminotran_1_2"/>
    <property type="match status" value="1"/>
</dbReference>
<evidence type="ECO:0000256" key="4">
    <source>
        <dbReference type="ARBA" id="ARBA00012748"/>
    </source>
</evidence>
<keyword evidence="11" id="KW-1185">Reference proteome</keyword>
<organism evidence="10 11">
    <name type="scientific">Durusdinium trenchii</name>
    <dbReference type="NCBI Taxonomy" id="1381693"/>
    <lineage>
        <taxon>Eukaryota</taxon>
        <taxon>Sar</taxon>
        <taxon>Alveolata</taxon>
        <taxon>Dinophyceae</taxon>
        <taxon>Suessiales</taxon>
        <taxon>Symbiodiniaceae</taxon>
        <taxon>Durusdinium</taxon>
    </lineage>
</organism>
<protein>
    <recommendedName>
        <fullName evidence="4">histidinol-phosphate transaminase</fullName>
        <ecNumber evidence="4">2.6.1.9</ecNumber>
    </recommendedName>
</protein>
<dbReference type="Proteomes" id="UP001642484">
    <property type="component" value="Unassembled WGS sequence"/>
</dbReference>
<sequence>MAMAIELGLPKPKALHRPVRMQPRVISAMSSIGESKSLLRRLQPAACGVQAAWLSAWARRGVRQNATRAEVAETEGPSGVLLVTGGSPALADLSTPRNCRVLHVPGTFSSPEDVEDLIRKTEREHPGQEIAGLLHIGGAASSASSSLASSAAIVSLDESLRSLTVLVAGLVPHMQPGARLLTWSSDLAFASPSTWTTTHGGMAALASAFVEQYTQALAHQLRHSCTVYGLRLTEEALRIALDPALDPDMRSKLEREICDLWSLPHREAHGQIFPVGRPEVTFTSTSARGASVLGCSLDVAWALKGASKDAAAYPVDGRPRTYKALASALNTAPDRLVWAHGASDVILRTALVAAKRAGAPAVALMQGPSWPNATLLLRSGGMNRIDSVPYPDPTHGAPNFWPKLREQIDSQAPAMVYLVHPHFPTGAKESNFAAELRDLLASGDFSRTLVAVDQTYLGFTEWTEDDDILETLAQFNDNVVLIRSLSKVEGLAGLRLGYAKSTSTTADLIAETLPFSGGLYISEMALTGALAAIKGPLSAEHRKEVLRFYNDEQLWLRNQLEALGFETFAAFAPFFMLRGPKAAFDAAVQAGAAIQAFSFAGESDFQRSPAVCLVADRASNQSTIRMLKTALEETGLPDWAQMLKPMFSG</sequence>
<evidence type="ECO:0000256" key="7">
    <source>
        <dbReference type="ARBA" id="ARBA00022898"/>
    </source>
</evidence>
<evidence type="ECO:0000259" key="9">
    <source>
        <dbReference type="Pfam" id="PF00155"/>
    </source>
</evidence>
<dbReference type="SUPFAM" id="SSF51735">
    <property type="entry name" value="NAD(P)-binding Rossmann-fold domains"/>
    <property type="match status" value="1"/>
</dbReference>
<dbReference type="Gene3D" id="3.90.1150.10">
    <property type="entry name" value="Aspartate Aminotransferase, domain 1"/>
    <property type="match status" value="1"/>
</dbReference>
<dbReference type="Gene3D" id="3.40.50.720">
    <property type="entry name" value="NAD(P)-binding Rossmann-like Domain"/>
    <property type="match status" value="1"/>
</dbReference>
<evidence type="ECO:0000256" key="5">
    <source>
        <dbReference type="ARBA" id="ARBA00022576"/>
    </source>
</evidence>
<reference evidence="10 11" key="1">
    <citation type="submission" date="2024-02" db="EMBL/GenBank/DDBJ databases">
        <authorList>
            <person name="Chen Y."/>
            <person name="Shah S."/>
            <person name="Dougan E. K."/>
            <person name="Thang M."/>
            <person name="Chan C."/>
        </authorList>
    </citation>
    <scope>NUCLEOTIDE SEQUENCE [LARGE SCALE GENOMIC DNA]</scope>
</reference>
<gene>
    <name evidence="10" type="ORF">CCMP2556_LOCUS19181</name>
</gene>
<comment type="similarity">
    <text evidence="3">Belongs to the class-I pyridoxal-phosphate-dependent aminotransferase family.</text>
</comment>
<comment type="catalytic activity">
    <reaction evidence="8">
        <text>L-histidinol phosphate + 2-oxoglutarate = 3-(imidazol-4-yl)-2-oxopropyl phosphate + L-glutamate</text>
        <dbReference type="Rhea" id="RHEA:23744"/>
        <dbReference type="ChEBI" id="CHEBI:16810"/>
        <dbReference type="ChEBI" id="CHEBI:29985"/>
        <dbReference type="ChEBI" id="CHEBI:57766"/>
        <dbReference type="ChEBI" id="CHEBI:57980"/>
        <dbReference type="EC" id="2.6.1.9"/>
    </reaction>
</comment>
<comment type="caution">
    <text evidence="10">The sequence shown here is derived from an EMBL/GenBank/DDBJ whole genome shotgun (WGS) entry which is preliminary data.</text>
</comment>
<evidence type="ECO:0000256" key="1">
    <source>
        <dbReference type="ARBA" id="ARBA00001933"/>
    </source>
</evidence>
<evidence type="ECO:0000313" key="10">
    <source>
        <dbReference type="EMBL" id="CAK9033742.1"/>
    </source>
</evidence>
<comment type="cofactor">
    <cofactor evidence="1">
        <name>pyridoxal 5'-phosphate</name>
        <dbReference type="ChEBI" id="CHEBI:597326"/>
    </cofactor>
</comment>
<accession>A0ABP0L6A3</accession>
<keyword evidence="5" id="KW-0032">Aminotransferase</keyword>
<dbReference type="InterPro" id="IPR036291">
    <property type="entry name" value="NAD(P)-bd_dom_sf"/>
</dbReference>
<dbReference type="InterPro" id="IPR015424">
    <property type="entry name" value="PyrdxlP-dep_Trfase"/>
</dbReference>
<dbReference type="PROSITE" id="PS00105">
    <property type="entry name" value="AA_TRANSFER_CLASS_1"/>
    <property type="match status" value="1"/>
</dbReference>
<evidence type="ECO:0000256" key="2">
    <source>
        <dbReference type="ARBA" id="ARBA00005011"/>
    </source>
</evidence>
<dbReference type="InterPro" id="IPR015422">
    <property type="entry name" value="PyrdxlP-dep_Trfase_small"/>
</dbReference>
<dbReference type="Gene3D" id="3.40.640.10">
    <property type="entry name" value="Type I PLP-dependent aspartate aminotransferase-like (Major domain)"/>
    <property type="match status" value="1"/>
</dbReference>
<dbReference type="GO" id="GO:0008483">
    <property type="term" value="F:transaminase activity"/>
    <property type="evidence" value="ECO:0007669"/>
    <property type="project" value="UniProtKB-KW"/>
</dbReference>
<name>A0ABP0L6A3_9DINO</name>
<feature type="domain" description="Aminotransferase class I/classII large" evidence="9">
    <location>
        <begin position="314"/>
        <end position="586"/>
    </location>
</feature>
<evidence type="ECO:0000256" key="8">
    <source>
        <dbReference type="ARBA" id="ARBA00047481"/>
    </source>
</evidence>
<dbReference type="EC" id="2.6.1.9" evidence="4"/>
<comment type="pathway">
    <text evidence="2">Amino-acid biosynthesis; L-histidine biosynthesis; L-histidine from 5-phospho-alpha-D-ribose 1-diphosphate: step 7/9.</text>
</comment>
<dbReference type="InterPro" id="IPR004839">
    <property type="entry name" value="Aminotransferase_I/II_large"/>
</dbReference>
<dbReference type="SUPFAM" id="SSF53383">
    <property type="entry name" value="PLP-dependent transferases"/>
    <property type="match status" value="1"/>
</dbReference>
<dbReference type="InterPro" id="IPR015421">
    <property type="entry name" value="PyrdxlP-dep_Trfase_major"/>
</dbReference>
<dbReference type="EMBL" id="CAXAMN010011112">
    <property type="protein sequence ID" value="CAK9033742.1"/>
    <property type="molecule type" value="Genomic_DNA"/>
</dbReference>